<evidence type="ECO:0000256" key="2">
    <source>
        <dbReference type="ARBA" id="ARBA00022676"/>
    </source>
</evidence>
<feature type="transmembrane region" description="Helical" evidence="5">
    <location>
        <begin position="12"/>
        <end position="36"/>
    </location>
</feature>
<dbReference type="OrthoDB" id="9810303at2"/>
<dbReference type="InterPro" id="IPR001173">
    <property type="entry name" value="Glyco_trans_2-like"/>
</dbReference>
<dbReference type="Pfam" id="PF09335">
    <property type="entry name" value="VTT_dom"/>
    <property type="match status" value="1"/>
</dbReference>
<protein>
    <submittedName>
        <fullName evidence="8">Membrane protein DedA, SNARE-associated domain</fullName>
    </submittedName>
</protein>
<dbReference type="SUPFAM" id="SSF53448">
    <property type="entry name" value="Nucleotide-diphospho-sugar transferases"/>
    <property type="match status" value="1"/>
</dbReference>
<sequence length="492" mass="52529">MMVTLVPDVQSMGSLGLLVVMALVFVETGLLVGFFLPGDSLLFMTGVLTASGVIHLPIWAVAGGVFLAAAAGDQVGYLIGWHAGDRVFRKPQSRLFTPAHSRRAAGLVERHGPRAVVLARFVPIARTFVPVVAGVGKMRYGVFLSMNLLGAAGWTATMISAGYYLGGIPFVVDHIELLTLGVVVASVLPFVGKSLMPTRRHSGAATAPRDASPHAHSVPTASIPHRGDMTTASGARGSAPSPRCLVVVPTYNEAETVELFLEDVLAATSDLDARVLVVDDSSPDGTGALVRKHPAFGSRVHLLSRDSKDGLGAAYRAGFGWALAHGYERVVQVDADGSHPVDRIPAMVAALDRHDLVIGSRYVAGGRTENWSARRRLLSSGANRYVRTVLDLRTHDAAAGFRAWRAGSLIDFGVLTTDSSGYCFQIECTWRAERGGARVIELPITFTERRAGASKMTSTVALEALVRVVQWRVRELSSRTHSHRTTGASRAV</sequence>
<comment type="similarity">
    <text evidence="1">Belongs to the glycosyltransferase 2 family.</text>
</comment>
<dbReference type="FunFam" id="3.90.550.10:FF:000122">
    <property type="entry name" value="Dolichol-phosphate mannosyltransferase subunit 1"/>
    <property type="match status" value="1"/>
</dbReference>
<gene>
    <name evidence="8" type="ORF">SAMN05216561_12034</name>
</gene>
<evidence type="ECO:0000313" key="8">
    <source>
        <dbReference type="EMBL" id="SFJ18984.1"/>
    </source>
</evidence>
<dbReference type="Proteomes" id="UP000198649">
    <property type="component" value="Unassembled WGS sequence"/>
</dbReference>
<dbReference type="AlphaFoldDB" id="A0A1I3PBL3"/>
<feature type="region of interest" description="Disordered" evidence="4">
    <location>
        <begin position="201"/>
        <end position="240"/>
    </location>
</feature>
<feature type="domain" description="Glycosyltransferase 2-like" evidence="6">
    <location>
        <begin position="246"/>
        <end position="409"/>
    </location>
</feature>
<dbReference type="GO" id="GO:0009247">
    <property type="term" value="P:glycolipid biosynthetic process"/>
    <property type="evidence" value="ECO:0007669"/>
    <property type="project" value="TreeGrafter"/>
</dbReference>
<dbReference type="Gene3D" id="3.90.550.10">
    <property type="entry name" value="Spore Coat Polysaccharide Biosynthesis Protein SpsA, Chain A"/>
    <property type="match status" value="1"/>
</dbReference>
<dbReference type="GO" id="GO:0016020">
    <property type="term" value="C:membrane"/>
    <property type="evidence" value="ECO:0007669"/>
    <property type="project" value="GOC"/>
</dbReference>
<dbReference type="InterPro" id="IPR032816">
    <property type="entry name" value="VTT_dom"/>
</dbReference>
<evidence type="ECO:0000259" key="6">
    <source>
        <dbReference type="Pfam" id="PF00535"/>
    </source>
</evidence>
<dbReference type="Pfam" id="PF00535">
    <property type="entry name" value="Glycos_transf_2"/>
    <property type="match status" value="1"/>
</dbReference>
<keyword evidence="5" id="KW-1133">Transmembrane helix</keyword>
<evidence type="ECO:0000313" key="9">
    <source>
        <dbReference type="Proteomes" id="UP000198649"/>
    </source>
</evidence>
<feature type="transmembrane region" description="Helical" evidence="5">
    <location>
        <begin position="56"/>
        <end position="80"/>
    </location>
</feature>
<evidence type="ECO:0000256" key="1">
    <source>
        <dbReference type="ARBA" id="ARBA00006739"/>
    </source>
</evidence>
<organism evidence="8 9">
    <name type="scientific">Nocardioides psychrotolerans</name>
    <dbReference type="NCBI Taxonomy" id="1005945"/>
    <lineage>
        <taxon>Bacteria</taxon>
        <taxon>Bacillati</taxon>
        <taxon>Actinomycetota</taxon>
        <taxon>Actinomycetes</taxon>
        <taxon>Propionibacteriales</taxon>
        <taxon>Nocardioidaceae</taxon>
        <taxon>Nocardioides</taxon>
    </lineage>
</organism>
<name>A0A1I3PBL3_9ACTN</name>
<dbReference type="EMBL" id="FOQG01000020">
    <property type="protein sequence ID" value="SFJ18984.1"/>
    <property type="molecule type" value="Genomic_DNA"/>
</dbReference>
<evidence type="ECO:0000256" key="4">
    <source>
        <dbReference type="SAM" id="MobiDB-lite"/>
    </source>
</evidence>
<feature type="domain" description="VTT" evidence="7">
    <location>
        <begin position="37"/>
        <end position="163"/>
    </location>
</feature>
<dbReference type="STRING" id="1005945.SAMN05216561_12034"/>
<keyword evidence="5" id="KW-0472">Membrane</keyword>
<keyword evidence="5" id="KW-0812">Transmembrane</keyword>
<dbReference type="PANTHER" id="PTHR43398:SF1">
    <property type="entry name" value="DOLICHOL-PHOSPHATE MANNOSYLTRANSFERASE SUBUNIT 1"/>
    <property type="match status" value="1"/>
</dbReference>
<dbReference type="PANTHER" id="PTHR43398">
    <property type="entry name" value="DOLICHOL-PHOSPHATE MANNOSYLTRANSFERASE SUBUNIT 1"/>
    <property type="match status" value="1"/>
</dbReference>
<reference evidence="8 9" key="1">
    <citation type="submission" date="2016-10" db="EMBL/GenBank/DDBJ databases">
        <authorList>
            <person name="de Groot N.N."/>
        </authorList>
    </citation>
    <scope>NUCLEOTIDE SEQUENCE [LARGE SCALE GENOMIC DNA]</scope>
    <source>
        <strain evidence="8 9">CGMCC 1.11156</strain>
    </source>
</reference>
<keyword evidence="9" id="KW-1185">Reference proteome</keyword>
<dbReference type="InterPro" id="IPR039528">
    <property type="entry name" value="DPM1-like"/>
</dbReference>
<feature type="transmembrane region" description="Helical" evidence="5">
    <location>
        <begin position="142"/>
        <end position="165"/>
    </location>
</feature>
<dbReference type="GO" id="GO:0004582">
    <property type="term" value="F:dolichyl-phosphate beta-D-mannosyltransferase activity"/>
    <property type="evidence" value="ECO:0007669"/>
    <property type="project" value="InterPro"/>
</dbReference>
<dbReference type="InterPro" id="IPR029044">
    <property type="entry name" value="Nucleotide-diphossugar_trans"/>
</dbReference>
<keyword evidence="2" id="KW-0328">Glycosyltransferase</keyword>
<proteinExistence type="inferred from homology"/>
<feature type="transmembrane region" description="Helical" evidence="5">
    <location>
        <begin position="171"/>
        <end position="191"/>
    </location>
</feature>
<accession>A0A1I3PBL3</accession>
<keyword evidence="3" id="KW-0808">Transferase</keyword>
<evidence type="ECO:0000256" key="5">
    <source>
        <dbReference type="SAM" id="Phobius"/>
    </source>
</evidence>
<evidence type="ECO:0000256" key="3">
    <source>
        <dbReference type="ARBA" id="ARBA00022679"/>
    </source>
</evidence>
<evidence type="ECO:0000259" key="7">
    <source>
        <dbReference type="Pfam" id="PF09335"/>
    </source>
</evidence>
<dbReference type="CDD" id="cd06442">
    <property type="entry name" value="DPM1_like"/>
    <property type="match status" value="1"/>
</dbReference>